<dbReference type="Pfam" id="PF03466">
    <property type="entry name" value="LysR_substrate"/>
    <property type="match status" value="1"/>
</dbReference>
<evidence type="ECO:0000256" key="3">
    <source>
        <dbReference type="ARBA" id="ARBA00023125"/>
    </source>
</evidence>
<evidence type="ECO:0000313" key="6">
    <source>
        <dbReference type="EMBL" id="SEN32797.1"/>
    </source>
</evidence>
<dbReference type="PANTHER" id="PTHR30537">
    <property type="entry name" value="HTH-TYPE TRANSCRIPTIONAL REGULATOR"/>
    <property type="match status" value="1"/>
</dbReference>
<dbReference type="PRINTS" id="PR00039">
    <property type="entry name" value="HTHLYSR"/>
</dbReference>
<dbReference type="PROSITE" id="PS50931">
    <property type="entry name" value="HTH_LYSR"/>
    <property type="match status" value="1"/>
</dbReference>
<dbReference type="Gene3D" id="3.40.190.290">
    <property type="match status" value="1"/>
</dbReference>
<gene>
    <name evidence="6" type="ORF">SAMN05444354_1385</name>
</gene>
<keyword evidence="3" id="KW-0238">DNA-binding</keyword>
<evidence type="ECO:0000256" key="4">
    <source>
        <dbReference type="ARBA" id="ARBA00023163"/>
    </source>
</evidence>
<evidence type="ECO:0000256" key="1">
    <source>
        <dbReference type="ARBA" id="ARBA00009437"/>
    </source>
</evidence>
<dbReference type="SUPFAM" id="SSF46785">
    <property type="entry name" value="Winged helix' DNA-binding domain"/>
    <property type="match status" value="1"/>
</dbReference>
<dbReference type="Pfam" id="PF00126">
    <property type="entry name" value="HTH_1"/>
    <property type="match status" value="1"/>
</dbReference>
<dbReference type="EMBL" id="FOAP01000038">
    <property type="protein sequence ID" value="SEN32797.1"/>
    <property type="molecule type" value="Genomic_DNA"/>
</dbReference>
<organism evidence="6 7">
    <name type="scientific">Stigmatella aurantiaca</name>
    <dbReference type="NCBI Taxonomy" id="41"/>
    <lineage>
        <taxon>Bacteria</taxon>
        <taxon>Pseudomonadati</taxon>
        <taxon>Myxococcota</taxon>
        <taxon>Myxococcia</taxon>
        <taxon>Myxococcales</taxon>
        <taxon>Cystobacterineae</taxon>
        <taxon>Archangiaceae</taxon>
        <taxon>Stigmatella</taxon>
    </lineage>
</organism>
<reference evidence="7" key="1">
    <citation type="submission" date="2016-10" db="EMBL/GenBank/DDBJ databases">
        <authorList>
            <person name="Varghese N."/>
            <person name="Submissions S."/>
        </authorList>
    </citation>
    <scope>NUCLEOTIDE SEQUENCE [LARGE SCALE GENOMIC DNA]</scope>
    <source>
        <strain evidence="7">DSM 17044</strain>
    </source>
</reference>
<dbReference type="FunFam" id="1.10.10.10:FF:000001">
    <property type="entry name" value="LysR family transcriptional regulator"/>
    <property type="match status" value="1"/>
</dbReference>
<evidence type="ECO:0000313" key="7">
    <source>
        <dbReference type="Proteomes" id="UP000182719"/>
    </source>
</evidence>
<keyword evidence="7" id="KW-1185">Reference proteome</keyword>
<dbReference type="AlphaFoldDB" id="A0A1H8FNL4"/>
<comment type="similarity">
    <text evidence="1">Belongs to the LysR transcriptional regulatory family.</text>
</comment>
<evidence type="ECO:0000256" key="2">
    <source>
        <dbReference type="ARBA" id="ARBA00023015"/>
    </source>
</evidence>
<dbReference type="InterPro" id="IPR036388">
    <property type="entry name" value="WH-like_DNA-bd_sf"/>
</dbReference>
<dbReference type="InterPro" id="IPR036390">
    <property type="entry name" value="WH_DNA-bd_sf"/>
</dbReference>
<protein>
    <submittedName>
        <fullName evidence="6">Transcriptional regulator, LysR family</fullName>
    </submittedName>
</protein>
<dbReference type="GO" id="GO:0003677">
    <property type="term" value="F:DNA binding"/>
    <property type="evidence" value="ECO:0007669"/>
    <property type="project" value="UniProtKB-KW"/>
</dbReference>
<proteinExistence type="inferred from homology"/>
<dbReference type="Proteomes" id="UP000182719">
    <property type="component" value="Unassembled WGS sequence"/>
</dbReference>
<dbReference type="GO" id="GO:0003700">
    <property type="term" value="F:DNA-binding transcription factor activity"/>
    <property type="evidence" value="ECO:0007669"/>
    <property type="project" value="InterPro"/>
</dbReference>
<dbReference type="SUPFAM" id="SSF53850">
    <property type="entry name" value="Periplasmic binding protein-like II"/>
    <property type="match status" value="1"/>
</dbReference>
<dbReference type="InterPro" id="IPR000847">
    <property type="entry name" value="LysR_HTH_N"/>
</dbReference>
<dbReference type="RefSeq" id="WP_075011405.1">
    <property type="nucleotide sequence ID" value="NZ_FOAP01000038.1"/>
</dbReference>
<name>A0A1H8FNL4_STIAU</name>
<evidence type="ECO:0000259" key="5">
    <source>
        <dbReference type="PROSITE" id="PS50931"/>
    </source>
</evidence>
<accession>A0A1H8FNL4</accession>
<dbReference type="Gene3D" id="1.10.10.10">
    <property type="entry name" value="Winged helix-like DNA-binding domain superfamily/Winged helix DNA-binding domain"/>
    <property type="match status" value="1"/>
</dbReference>
<dbReference type="InterPro" id="IPR058163">
    <property type="entry name" value="LysR-type_TF_proteobact-type"/>
</dbReference>
<dbReference type="PANTHER" id="PTHR30537:SF5">
    <property type="entry name" value="HTH-TYPE TRANSCRIPTIONAL ACTIVATOR TTDR-RELATED"/>
    <property type="match status" value="1"/>
</dbReference>
<dbReference type="OrthoDB" id="464481at2"/>
<dbReference type="InterPro" id="IPR005119">
    <property type="entry name" value="LysR_subst-bd"/>
</dbReference>
<feature type="domain" description="HTH lysR-type" evidence="5">
    <location>
        <begin position="8"/>
        <end position="65"/>
    </location>
</feature>
<dbReference type="CDD" id="cd08422">
    <property type="entry name" value="PBP2_CrgA_like"/>
    <property type="match status" value="1"/>
</dbReference>
<keyword evidence="2" id="KW-0805">Transcription regulation</keyword>
<sequence>MPTPPDARLLSGMSVLVAVVEAGSFVRAAEALGLTPSGISRAVARLETQVGVRLFDRSSRAVVLTGEGRRFYEQVAPLLTGIEEAASDAGGAATAARGRLRVNVDPIVSCWLHSHLSTFLAANPGVSLELVVSHRVADLVAEGFDAAVRFGEPEPSSLVTRTLLRTRVVTCAAPAYLARHGRPAHPRELGDGLHECILFRYPGMSSPGAWAFRRGRERIEVPVSGRLTLNDAVVHLSACVEGQGIARILDLGVGALMSQGKLVRLFEGWEEPPIPLHVVHPSRRLLPAKVRAFLDFVTGTGVELAWCAH</sequence>
<keyword evidence="4" id="KW-0804">Transcription</keyword>